<keyword evidence="1" id="KW-0808">Transferase</keyword>
<dbReference type="GO" id="GO:0050201">
    <property type="term" value="F:fucokinase activity"/>
    <property type="evidence" value="ECO:0007669"/>
    <property type="project" value="TreeGrafter"/>
</dbReference>
<evidence type="ECO:0000313" key="3">
    <source>
        <dbReference type="EMBL" id="KNC46322.1"/>
    </source>
</evidence>
<keyword evidence="4" id="KW-1185">Reference proteome</keyword>
<dbReference type="EMBL" id="GL349442">
    <property type="protein sequence ID" value="KNC46322.1"/>
    <property type="molecule type" value="Genomic_DNA"/>
</dbReference>
<dbReference type="OrthoDB" id="271303at2759"/>
<dbReference type="InterPro" id="IPR052203">
    <property type="entry name" value="GHMP_Kinase-Related"/>
</dbReference>
<dbReference type="Proteomes" id="UP000054408">
    <property type="component" value="Unassembled WGS sequence"/>
</dbReference>
<gene>
    <name evidence="3" type="ORF">AMSG_02774</name>
</gene>
<dbReference type="RefSeq" id="XP_013760615.1">
    <property type="nucleotide sequence ID" value="XM_013905161.1"/>
</dbReference>
<name>A0A0L0D218_THETB</name>
<sequence>MADTARSVPQRLDGTALQDVLRYQVLPFATGTEFFSEAAWGMPGHALARVEAALSLDLAAFEAAVARAVADSHCGASAEHAAEDGAEHSTSAPRFTALGIAPPAAVRPTSAGAGTSPSHLVDVSVHAGESVVGGVAGGLFDIVSSATDAALRILAKDTLRTLNRGVSLADWVSMAQLRVLQLSVPASDPHAPPLDVYWPIAVEVMRFGMVERWLGEQPGTHAATAATAIADAVAADGELAVEASVADLVASFANVDGAVGTFASTIYESLTALLRAELSSGRGRLLQQRLIMAVADVTWALRKFLALEELSVSLAEYARVSALLRAALEACGRSNPALSAELVASFEAVAEAERAGSADVDDASREPETEQPNEEAFFRFLNPFLMAANGVEVDDVHESLMAAAAAPDESSSGPRWFDDTKSGVVSMSGMRIGISSANASDNWTSAKLGGGSVLNMAVNINGTRPLCAKVSRVQAPLPGLCLTTTHWNGSGERVSALLVPESALENPSVAAAMTRAVAAVTDVEPSVTCESDAFMSSDPNDPLRFLRFALEFTGIVIRRRTAPILEQLAAFTGAPNAGGAYALCVDIINSGPSRSGFASSSAVAVNLLGALYAACGSAVADDPILLGSHVLLFENVLGLKSGRQDVDGVLPGLKLLHYAPTETVLVPSLPCTVGWVSEAAERATTQSLLVVDTGIQRTAVLDYRRGLNSRHMSYLRRKGKPYAAIVASLGIHAHIVQAFRFGRIRELGECFTAYMGLRAIIDPGAVSSIYDTDASGKVLLELFSQLKTAGLSHGGMFTGAMGGGVALVVLTDTATALRPQLDAILKSLAAWAPPLQNSRPYRNLHIIDTSPDLEGVVTDTFTL</sequence>
<dbReference type="PANTHER" id="PTHR32463">
    <property type="entry name" value="L-FUCOSE KINASE"/>
    <property type="match status" value="1"/>
</dbReference>
<dbReference type="Gene3D" id="3.30.230.120">
    <property type="match status" value="1"/>
</dbReference>
<dbReference type="GeneID" id="25562426"/>
<accession>A0A0L0D218</accession>
<protein>
    <recommendedName>
        <fullName evidence="5">GHMP kinase N-terminal domain-containing protein</fullName>
    </recommendedName>
</protein>
<organism evidence="3 4">
    <name type="scientific">Thecamonas trahens ATCC 50062</name>
    <dbReference type="NCBI Taxonomy" id="461836"/>
    <lineage>
        <taxon>Eukaryota</taxon>
        <taxon>Apusozoa</taxon>
        <taxon>Apusomonadida</taxon>
        <taxon>Apusomonadidae</taxon>
        <taxon>Thecamonas</taxon>
    </lineage>
</organism>
<evidence type="ECO:0000313" key="4">
    <source>
        <dbReference type="Proteomes" id="UP000054408"/>
    </source>
</evidence>
<reference evidence="3 4" key="1">
    <citation type="submission" date="2010-05" db="EMBL/GenBank/DDBJ databases">
        <title>The Genome Sequence of Thecamonas trahens ATCC 50062.</title>
        <authorList>
            <consortium name="The Broad Institute Genome Sequencing Platform"/>
            <person name="Russ C."/>
            <person name="Cuomo C."/>
            <person name="Shea T."/>
            <person name="Young S.K."/>
            <person name="Zeng Q."/>
            <person name="Koehrsen M."/>
            <person name="Haas B."/>
            <person name="Borodovsky M."/>
            <person name="Guigo R."/>
            <person name="Alvarado L."/>
            <person name="Berlin A."/>
            <person name="Bochicchio J."/>
            <person name="Borenstein D."/>
            <person name="Chapman S."/>
            <person name="Chen Z."/>
            <person name="Freedman E."/>
            <person name="Gellesch M."/>
            <person name="Goldberg J."/>
            <person name="Griggs A."/>
            <person name="Gujja S."/>
            <person name="Heilman E."/>
            <person name="Heiman D."/>
            <person name="Hepburn T."/>
            <person name="Howarth C."/>
            <person name="Jen D."/>
            <person name="Larson L."/>
            <person name="Mehta T."/>
            <person name="Park D."/>
            <person name="Pearson M."/>
            <person name="Roberts A."/>
            <person name="Saif S."/>
            <person name="Shenoy N."/>
            <person name="Sisk P."/>
            <person name="Stolte C."/>
            <person name="Sykes S."/>
            <person name="Thomson T."/>
            <person name="Walk T."/>
            <person name="White J."/>
            <person name="Yandava C."/>
            <person name="Burger G."/>
            <person name="Gray M.W."/>
            <person name="Holland P.W.H."/>
            <person name="King N."/>
            <person name="Lang F.B.F."/>
            <person name="Roger A.J."/>
            <person name="Ruiz-Trillo I."/>
            <person name="Lander E."/>
            <person name="Nusbaum C."/>
        </authorList>
    </citation>
    <scope>NUCLEOTIDE SEQUENCE [LARGE SCALE GENOMIC DNA]</scope>
    <source>
        <strain evidence="3 4">ATCC 50062</strain>
    </source>
</reference>
<evidence type="ECO:0000256" key="2">
    <source>
        <dbReference type="ARBA" id="ARBA00022777"/>
    </source>
</evidence>
<proteinExistence type="predicted"/>
<dbReference type="PANTHER" id="PTHR32463:SF0">
    <property type="entry name" value="L-FUCOSE KINASE"/>
    <property type="match status" value="1"/>
</dbReference>
<evidence type="ECO:0000256" key="1">
    <source>
        <dbReference type="ARBA" id="ARBA00022679"/>
    </source>
</evidence>
<dbReference type="STRING" id="461836.A0A0L0D218"/>
<keyword evidence="2" id="KW-0418">Kinase</keyword>
<evidence type="ECO:0008006" key="5">
    <source>
        <dbReference type="Google" id="ProtNLM"/>
    </source>
</evidence>
<dbReference type="GO" id="GO:0042352">
    <property type="term" value="P:GDP-L-fucose salvage"/>
    <property type="evidence" value="ECO:0007669"/>
    <property type="project" value="TreeGrafter"/>
</dbReference>
<dbReference type="AlphaFoldDB" id="A0A0L0D218"/>